<dbReference type="InterPro" id="IPR012291">
    <property type="entry name" value="CBM2_carb-bd_dom_sf"/>
</dbReference>
<keyword evidence="6" id="KW-1185">Reference proteome</keyword>
<gene>
    <name evidence="5" type="ORF">CP969_04855</name>
</gene>
<feature type="compositionally biased region" description="Gly residues" evidence="3">
    <location>
        <begin position="96"/>
        <end position="105"/>
    </location>
</feature>
<sequence>MPTGTVPSPPAGPGRRPESDRRRTTRISPAGPRPPGDGATSDRTEGRAVTGFPPCRHEGLTGTHSDRKPSETSAPEAGRNVVPRGEVTSRPARQGATGGGPGTPGGACTATYRTVSSWSGGFRGEVSVRNDGTGALGGWTVGMTLAPGQSLSNPWNGRNTGTTGAVTARNTDWNGTLAPGAATTFGFTVTASASTAPHTLTCGSP</sequence>
<dbReference type="EMBL" id="CP023700">
    <property type="protein sequence ID" value="QEU84084.1"/>
    <property type="molecule type" value="Genomic_DNA"/>
</dbReference>
<keyword evidence="2" id="KW-0624">Polysaccharide degradation</keyword>
<evidence type="ECO:0000259" key="4">
    <source>
        <dbReference type="PROSITE" id="PS51173"/>
    </source>
</evidence>
<evidence type="ECO:0000256" key="3">
    <source>
        <dbReference type="SAM" id="MobiDB-lite"/>
    </source>
</evidence>
<dbReference type="Gene3D" id="2.60.40.290">
    <property type="match status" value="1"/>
</dbReference>
<dbReference type="SMART" id="SM00637">
    <property type="entry name" value="CBD_II"/>
    <property type="match status" value="1"/>
</dbReference>
<keyword evidence="2" id="KW-0119">Carbohydrate metabolism</keyword>
<dbReference type="Proteomes" id="UP000327143">
    <property type="component" value="Chromosome"/>
</dbReference>
<organism evidence="5 6">
    <name type="scientific">Streptomyces viridosporus T7A</name>
    <dbReference type="NCBI Taxonomy" id="665577"/>
    <lineage>
        <taxon>Bacteria</taxon>
        <taxon>Bacillati</taxon>
        <taxon>Actinomycetota</taxon>
        <taxon>Actinomycetes</taxon>
        <taxon>Kitasatosporales</taxon>
        <taxon>Streptomycetaceae</taxon>
        <taxon>Streptomyces</taxon>
    </lineage>
</organism>
<dbReference type="InterPro" id="IPR001919">
    <property type="entry name" value="CBD2"/>
</dbReference>
<feature type="compositionally biased region" description="Basic and acidic residues" evidence="3">
    <location>
        <begin position="55"/>
        <end position="70"/>
    </location>
</feature>
<dbReference type="Pfam" id="PF00553">
    <property type="entry name" value="CBM_2"/>
    <property type="match status" value="1"/>
</dbReference>
<keyword evidence="1" id="KW-0732">Signal</keyword>
<proteinExistence type="predicted"/>
<feature type="domain" description="CBM2" evidence="4">
    <location>
        <begin position="101"/>
        <end position="205"/>
    </location>
</feature>
<dbReference type="InterPro" id="IPR008965">
    <property type="entry name" value="CBM2/CBM3_carb-bd_dom_sf"/>
</dbReference>
<evidence type="ECO:0000256" key="1">
    <source>
        <dbReference type="ARBA" id="ARBA00022729"/>
    </source>
</evidence>
<dbReference type="PROSITE" id="PS51173">
    <property type="entry name" value="CBM2"/>
    <property type="match status" value="1"/>
</dbReference>
<reference evidence="5 6" key="1">
    <citation type="submission" date="2017-09" db="EMBL/GenBank/DDBJ databases">
        <authorList>
            <person name="Lee N."/>
            <person name="Cho B.-K."/>
        </authorList>
    </citation>
    <scope>NUCLEOTIDE SEQUENCE [LARGE SCALE GENOMIC DNA]</scope>
    <source>
        <strain evidence="5 6">ATCC 39115</strain>
    </source>
</reference>
<accession>A0ABX6AAW9</accession>
<dbReference type="SUPFAM" id="SSF49384">
    <property type="entry name" value="Carbohydrate-binding domain"/>
    <property type="match status" value="1"/>
</dbReference>
<feature type="region of interest" description="Disordered" evidence="3">
    <location>
        <begin position="1"/>
        <end position="109"/>
    </location>
</feature>
<evidence type="ECO:0000313" key="5">
    <source>
        <dbReference type="EMBL" id="QEU84084.1"/>
    </source>
</evidence>
<protein>
    <recommendedName>
        <fullName evidence="4">CBM2 domain-containing protein</fullName>
    </recommendedName>
</protein>
<name>A0ABX6AAW9_STRVD</name>
<evidence type="ECO:0000313" key="6">
    <source>
        <dbReference type="Proteomes" id="UP000327143"/>
    </source>
</evidence>
<evidence type="ECO:0000256" key="2">
    <source>
        <dbReference type="ARBA" id="ARBA00023326"/>
    </source>
</evidence>